<proteinExistence type="predicted"/>
<accession>A0A6P7SMM6</accession>
<dbReference type="PANTHER" id="PTHR21301:SF10">
    <property type="entry name" value="REVERSE TRANSCRIPTASE DOMAIN-CONTAINING PROTEIN"/>
    <property type="match status" value="1"/>
</dbReference>
<dbReference type="RefSeq" id="XP_029639540.1">
    <property type="nucleotide sequence ID" value="XM_029783680.1"/>
</dbReference>
<gene>
    <name evidence="2" type="primary">LOC115214481</name>
</gene>
<organism evidence="1 2">
    <name type="scientific">Octopus sinensis</name>
    <name type="common">East Asian common octopus</name>
    <dbReference type="NCBI Taxonomy" id="2607531"/>
    <lineage>
        <taxon>Eukaryota</taxon>
        <taxon>Metazoa</taxon>
        <taxon>Spiralia</taxon>
        <taxon>Lophotrochozoa</taxon>
        <taxon>Mollusca</taxon>
        <taxon>Cephalopoda</taxon>
        <taxon>Coleoidea</taxon>
        <taxon>Octopodiformes</taxon>
        <taxon>Octopoda</taxon>
        <taxon>Incirrata</taxon>
        <taxon>Octopodidae</taxon>
        <taxon>Octopus</taxon>
    </lineage>
</organism>
<name>A0A6P7SMM6_9MOLL</name>
<keyword evidence="1" id="KW-1185">Reference proteome</keyword>
<dbReference type="AlphaFoldDB" id="A0A6P7SMM6"/>
<reference evidence="2" key="1">
    <citation type="submission" date="2025-08" db="UniProtKB">
        <authorList>
            <consortium name="RefSeq"/>
        </authorList>
    </citation>
    <scope>IDENTIFICATION</scope>
</reference>
<protein>
    <submittedName>
        <fullName evidence="2">Uncharacterized protein LOC115214481</fullName>
    </submittedName>
</protein>
<evidence type="ECO:0000313" key="2">
    <source>
        <dbReference type="RefSeq" id="XP_029639540.1"/>
    </source>
</evidence>
<dbReference type="Proteomes" id="UP000515154">
    <property type="component" value="Linkage group LG7"/>
</dbReference>
<sequence>MLNHLPKTVKEGTLLVSFDVVNLYTNIPHDYGIEATTFWLEKFPEEIPGRINHRFIIGALKFILLNNNFMFDTVYYRQKCGIAMGSQAAPVIANLVSYINHHYKNMTLISLLFKGELGEVFG</sequence>
<evidence type="ECO:0000313" key="1">
    <source>
        <dbReference type="Proteomes" id="UP000515154"/>
    </source>
</evidence>
<dbReference type="PANTHER" id="PTHR21301">
    <property type="entry name" value="REVERSE TRANSCRIPTASE"/>
    <property type="match status" value="1"/>
</dbReference>
<dbReference type="KEGG" id="osn:115214481"/>